<sequence>AAGWRAKRLHRIKFLDASSDDAFGFLHPADIVHSMHLIGDFDSLGADNGLPKDSVGPREREEEDWTYFFVNMFVESDIFMLFRGDGIGH</sequence>
<dbReference type="EMBL" id="JADNRY010000147">
    <property type="protein sequence ID" value="KAF9063381.1"/>
    <property type="molecule type" value="Genomic_DNA"/>
</dbReference>
<comment type="caution">
    <text evidence="1">The sequence shown here is derived from an EMBL/GenBank/DDBJ whole genome shotgun (WGS) entry which is preliminary data.</text>
</comment>
<proteinExistence type="predicted"/>
<evidence type="ECO:0000313" key="1">
    <source>
        <dbReference type="EMBL" id="KAF9063381.1"/>
    </source>
</evidence>
<gene>
    <name evidence="1" type="ORF">BDP27DRAFT_1147642</name>
</gene>
<dbReference type="Proteomes" id="UP000772434">
    <property type="component" value="Unassembled WGS sequence"/>
</dbReference>
<organism evidence="1 2">
    <name type="scientific">Rhodocollybia butyracea</name>
    <dbReference type="NCBI Taxonomy" id="206335"/>
    <lineage>
        <taxon>Eukaryota</taxon>
        <taxon>Fungi</taxon>
        <taxon>Dikarya</taxon>
        <taxon>Basidiomycota</taxon>
        <taxon>Agaricomycotina</taxon>
        <taxon>Agaricomycetes</taxon>
        <taxon>Agaricomycetidae</taxon>
        <taxon>Agaricales</taxon>
        <taxon>Marasmiineae</taxon>
        <taxon>Omphalotaceae</taxon>
        <taxon>Rhodocollybia</taxon>
    </lineage>
</organism>
<dbReference type="AlphaFoldDB" id="A0A9P5PDU7"/>
<protein>
    <submittedName>
        <fullName evidence="1">Uncharacterized protein</fullName>
    </submittedName>
</protein>
<keyword evidence="2" id="KW-1185">Reference proteome</keyword>
<name>A0A9P5PDU7_9AGAR</name>
<reference evidence="1" key="1">
    <citation type="submission" date="2020-11" db="EMBL/GenBank/DDBJ databases">
        <authorList>
            <consortium name="DOE Joint Genome Institute"/>
            <person name="Ahrendt S."/>
            <person name="Riley R."/>
            <person name="Andreopoulos W."/>
            <person name="Labutti K."/>
            <person name="Pangilinan J."/>
            <person name="Ruiz-Duenas F.J."/>
            <person name="Barrasa J.M."/>
            <person name="Sanchez-Garcia M."/>
            <person name="Camarero S."/>
            <person name="Miyauchi S."/>
            <person name="Serrano A."/>
            <person name="Linde D."/>
            <person name="Babiker R."/>
            <person name="Drula E."/>
            <person name="Ayuso-Fernandez I."/>
            <person name="Pacheco R."/>
            <person name="Padilla G."/>
            <person name="Ferreira P."/>
            <person name="Barriuso J."/>
            <person name="Kellner H."/>
            <person name="Castanera R."/>
            <person name="Alfaro M."/>
            <person name="Ramirez L."/>
            <person name="Pisabarro A.G."/>
            <person name="Kuo A."/>
            <person name="Tritt A."/>
            <person name="Lipzen A."/>
            <person name="He G."/>
            <person name="Yan M."/>
            <person name="Ng V."/>
            <person name="Cullen D."/>
            <person name="Martin F."/>
            <person name="Rosso M.-N."/>
            <person name="Henrissat B."/>
            <person name="Hibbett D."/>
            <person name="Martinez A.T."/>
            <person name="Grigoriev I.V."/>
        </authorList>
    </citation>
    <scope>NUCLEOTIDE SEQUENCE</scope>
    <source>
        <strain evidence="1">AH 40177</strain>
    </source>
</reference>
<evidence type="ECO:0000313" key="2">
    <source>
        <dbReference type="Proteomes" id="UP000772434"/>
    </source>
</evidence>
<feature type="non-terminal residue" evidence="1">
    <location>
        <position position="89"/>
    </location>
</feature>
<feature type="non-terminal residue" evidence="1">
    <location>
        <position position="1"/>
    </location>
</feature>
<accession>A0A9P5PDU7</accession>
<dbReference type="OrthoDB" id="3267098at2759"/>